<feature type="compositionally biased region" description="Low complexity" evidence="2">
    <location>
        <begin position="616"/>
        <end position="627"/>
    </location>
</feature>
<dbReference type="GO" id="GO:0000935">
    <property type="term" value="C:division septum"/>
    <property type="evidence" value="ECO:0007669"/>
    <property type="project" value="TreeGrafter"/>
</dbReference>
<reference evidence="4" key="1">
    <citation type="journal article" date="2023" name="PhytoFront">
        <title>Draft Genome Resources of Seven Strains of Tilletia horrida, Causal Agent of Kernel Smut of Rice.</title>
        <authorList>
            <person name="Khanal S."/>
            <person name="Antony Babu S."/>
            <person name="Zhou X.G."/>
        </authorList>
    </citation>
    <scope>NUCLEOTIDE SEQUENCE</scope>
    <source>
        <strain evidence="4">TX6</strain>
    </source>
</reference>
<evidence type="ECO:0000313" key="5">
    <source>
        <dbReference type="Proteomes" id="UP001176517"/>
    </source>
</evidence>
<evidence type="ECO:0000256" key="2">
    <source>
        <dbReference type="SAM" id="MobiDB-lite"/>
    </source>
</evidence>
<dbReference type="GO" id="GO:0031106">
    <property type="term" value="P:septin ring organization"/>
    <property type="evidence" value="ECO:0007669"/>
    <property type="project" value="TreeGrafter"/>
</dbReference>
<dbReference type="Gene3D" id="3.40.50.410">
    <property type="entry name" value="von Willebrand factor, type A domain"/>
    <property type="match status" value="1"/>
</dbReference>
<feature type="region of interest" description="Disordered" evidence="2">
    <location>
        <begin position="222"/>
        <end position="389"/>
    </location>
</feature>
<feature type="compositionally biased region" description="Polar residues" evidence="2">
    <location>
        <begin position="21"/>
        <end position="44"/>
    </location>
</feature>
<gene>
    <name evidence="4" type="ORF">OC846_004759</name>
</gene>
<feature type="compositionally biased region" description="Low complexity" evidence="2">
    <location>
        <begin position="132"/>
        <end position="146"/>
    </location>
</feature>
<feature type="region of interest" description="Disordered" evidence="2">
    <location>
        <begin position="616"/>
        <end position="707"/>
    </location>
</feature>
<evidence type="ECO:0000259" key="3">
    <source>
        <dbReference type="PROSITE" id="PS50003"/>
    </source>
</evidence>
<feature type="domain" description="PH" evidence="3">
    <location>
        <begin position="425"/>
        <end position="561"/>
    </location>
</feature>
<protein>
    <recommendedName>
        <fullName evidence="3">PH domain-containing protein</fullName>
    </recommendedName>
</protein>
<dbReference type="InterPro" id="IPR001849">
    <property type="entry name" value="PH_domain"/>
</dbReference>
<dbReference type="PANTHER" id="PTHR47339">
    <property type="entry name" value="CELL DIVISION CONTROL PROTEIN 24"/>
    <property type="match status" value="1"/>
</dbReference>
<dbReference type="InterPro" id="IPR011993">
    <property type="entry name" value="PH-like_dom_sf"/>
</dbReference>
<comment type="caution">
    <text evidence="4">The sequence shown here is derived from an EMBL/GenBank/DDBJ whole genome shotgun (WGS) entry which is preliminary data.</text>
</comment>
<evidence type="ECO:0000313" key="4">
    <source>
        <dbReference type="EMBL" id="KAK0547671.1"/>
    </source>
</evidence>
<name>A0AAN6JWM0_9BASI</name>
<dbReference type="SUPFAM" id="SSF53300">
    <property type="entry name" value="vWA-like"/>
    <property type="match status" value="1"/>
</dbReference>
<feature type="compositionally biased region" description="Polar residues" evidence="2">
    <location>
        <begin position="236"/>
        <end position="256"/>
    </location>
</feature>
<feature type="compositionally biased region" description="Basic and acidic residues" evidence="2">
    <location>
        <begin position="260"/>
        <end position="284"/>
    </location>
</feature>
<dbReference type="InterPro" id="IPR053026">
    <property type="entry name" value="CDC42_GEF"/>
</dbReference>
<organism evidence="4 5">
    <name type="scientific">Tilletia horrida</name>
    <dbReference type="NCBI Taxonomy" id="155126"/>
    <lineage>
        <taxon>Eukaryota</taxon>
        <taxon>Fungi</taxon>
        <taxon>Dikarya</taxon>
        <taxon>Basidiomycota</taxon>
        <taxon>Ustilaginomycotina</taxon>
        <taxon>Exobasidiomycetes</taxon>
        <taxon>Tilletiales</taxon>
        <taxon>Tilletiaceae</taxon>
        <taxon>Tilletia</taxon>
    </lineage>
</organism>
<dbReference type="PROSITE" id="PS50003">
    <property type="entry name" value="PH_DOMAIN"/>
    <property type="match status" value="1"/>
</dbReference>
<dbReference type="GO" id="GO:0043332">
    <property type="term" value="C:mating projection tip"/>
    <property type="evidence" value="ECO:0007669"/>
    <property type="project" value="TreeGrafter"/>
</dbReference>
<accession>A0AAN6JWM0</accession>
<evidence type="ECO:0000256" key="1">
    <source>
        <dbReference type="SAM" id="Coils"/>
    </source>
</evidence>
<feature type="compositionally biased region" description="Pro residues" evidence="2">
    <location>
        <begin position="640"/>
        <end position="651"/>
    </location>
</feature>
<dbReference type="Pfam" id="PF13768">
    <property type="entry name" value="VWA_3"/>
    <property type="match status" value="1"/>
</dbReference>
<dbReference type="SMART" id="SM00233">
    <property type="entry name" value="PH"/>
    <property type="match status" value="1"/>
</dbReference>
<dbReference type="PANTHER" id="PTHR47339:SF1">
    <property type="entry name" value="CELL DIVISION CONTROL PROTEIN 24"/>
    <property type="match status" value="1"/>
</dbReference>
<dbReference type="GO" id="GO:0005634">
    <property type="term" value="C:nucleus"/>
    <property type="evidence" value="ECO:0007669"/>
    <property type="project" value="TreeGrafter"/>
</dbReference>
<feature type="compositionally biased region" description="Polar residues" evidence="2">
    <location>
        <begin position="367"/>
        <end position="376"/>
    </location>
</feature>
<keyword evidence="1" id="KW-0175">Coiled coil</keyword>
<feature type="region of interest" description="Disordered" evidence="2">
    <location>
        <begin position="1"/>
        <end position="146"/>
    </location>
</feature>
<dbReference type="SUPFAM" id="SSF50729">
    <property type="entry name" value="PH domain-like"/>
    <property type="match status" value="1"/>
</dbReference>
<sequence>MIPAVFAHRKRKKTRDLLSFPNASSSQLSIQSDQRSASHASLNTASAAPAASDSHSRSASPSPARRTLAKSLPSKSTLSPSPHPSSSTSRPFTNPVLSLPATSSSTEDRPLSIVTDTTYMDDPLDPNGRMRAGSGSATTGTSFTSSIPISPQGISTYTASTTAASTSTAASGSVRALGSSAAVVAPIIKIRPEYHTIFRKDPTGVRGKQNVVCVVSIELPSRRQRGPSDARPPPYSQSRLATSGAHTSSMYGSTAGPTPGRERTDSHSYEEDRSEVDSRGHPDSLSDQNSRHTPHSNTGTGTYAEGPAMGLPVPRSPSLHTRSNSASQDERYNPSNGGGPNPLGISGSETGFRSTFARSDEKLPGQRDTTISQHGNSPDDAGFSFGATPAAAGPASTDLVLQAAAEDLRLRVTDWKGHGPNEFGSLLAFGYLRVRQPSVIRDFHVFLFKEVLLCISEDKKKGLSRFIPGNTHSSPSGPATGAPVTKTTLATLSVNAQNAPHLKLKGRIYLRHIRKIACSPPKVENTINIKLDNDSLDQFVLTFPDREQMDHWAECILRQLSASALARSTVYGISINGIHAATEPGRPGSGLGIQMAETKQSFISSGMSDAGTFVSSASAARLSPSSRTTRRADSLGKKPAPSPMLPSPLPTTPSTHFPMSPSLGSTSERRTRSRSPGPRMKGGNHNAERSSSASRMTPQPGTPITTVAADDAPYARWSSSGGYNPSLPAPPLLPHSPIDLVVVMAVPPPPPPTPPGSNSPLSAASLKLKVIRATLELVISSMGPRDRLAVVTFSVGINARVRRTALLNSHKPRSVQKFQQFVHSLDHGWDQAEEDPFLEDIVRNTENGQESLEPVRIDQLVALNIGLDIALQRKSKNPITGLLLISDTNDVPKRQDLDLTLARAEAANVPVHTFGFGKTHDSQILWQLSNQTKGLYTFVREWDQLQESLLGCIGTLMSVALIEFRVHLGLPSDNHFRVRKVSGPKGAFISPDGKDVEIDIGELRFGEVKEIFIELDFDFNGLVPFVVEPAEEGRHIVRPIAHANIEEGSATSDLIQRFGLHSLQDGTPQEVSSAAMIEDIAVLEVDASYRDTTSGRTPYRTPQATVLTLEIDAAAADPLSEASAGMAAVLADPSVTRRRIEILVSDMITRALSLAMRHNDPQALAVLSETRRIVETVIQALTTQDRSGPTSAQRRVRRPRELASMSTIDGFFAILEDLDLLLDALEHARHQFERDVRHYAAQQAMVLRDQTAWTTRSLLEYLHFTYDNGPALTAHGAILGRASIRK</sequence>
<dbReference type="Proteomes" id="UP001176517">
    <property type="component" value="Unassembled WGS sequence"/>
</dbReference>
<feature type="coiled-coil region" evidence="1">
    <location>
        <begin position="1215"/>
        <end position="1242"/>
    </location>
</feature>
<dbReference type="GO" id="GO:0030010">
    <property type="term" value="P:establishment of cell polarity"/>
    <property type="evidence" value="ECO:0007669"/>
    <property type="project" value="TreeGrafter"/>
</dbReference>
<keyword evidence="5" id="KW-1185">Reference proteome</keyword>
<feature type="compositionally biased region" description="Low complexity" evidence="2">
    <location>
        <begin position="45"/>
        <end position="89"/>
    </location>
</feature>
<dbReference type="GO" id="GO:0005737">
    <property type="term" value="C:cytoplasm"/>
    <property type="evidence" value="ECO:0007669"/>
    <property type="project" value="TreeGrafter"/>
</dbReference>
<dbReference type="Pfam" id="PF15411">
    <property type="entry name" value="PH_10"/>
    <property type="match status" value="1"/>
</dbReference>
<feature type="compositionally biased region" description="Polar residues" evidence="2">
    <location>
        <begin position="318"/>
        <end position="327"/>
    </location>
</feature>
<feature type="compositionally biased region" description="Polar residues" evidence="2">
    <location>
        <begin position="90"/>
        <end position="105"/>
    </location>
</feature>
<dbReference type="EMBL" id="JAPDMZ010000155">
    <property type="protein sequence ID" value="KAK0547671.1"/>
    <property type="molecule type" value="Genomic_DNA"/>
</dbReference>
<dbReference type="InterPro" id="IPR002035">
    <property type="entry name" value="VWF_A"/>
</dbReference>
<feature type="compositionally biased region" description="Polar residues" evidence="2">
    <location>
        <begin position="689"/>
        <end position="705"/>
    </location>
</feature>
<dbReference type="InterPro" id="IPR036465">
    <property type="entry name" value="vWFA_dom_sf"/>
</dbReference>
<dbReference type="Gene3D" id="2.30.29.30">
    <property type="entry name" value="Pleckstrin-homology domain (PH domain)/Phosphotyrosine-binding domain (PTB)"/>
    <property type="match status" value="1"/>
</dbReference>
<proteinExistence type="predicted"/>